<keyword evidence="2" id="KW-0732">Signal</keyword>
<feature type="transmembrane region" description="Helical" evidence="1">
    <location>
        <begin position="284"/>
        <end position="305"/>
    </location>
</feature>
<dbReference type="OrthoDB" id="975088at2"/>
<organism evidence="3 4">
    <name type="scientific">Algoriphagus faecimaris</name>
    <dbReference type="NCBI Taxonomy" id="686796"/>
    <lineage>
        <taxon>Bacteria</taxon>
        <taxon>Pseudomonadati</taxon>
        <taxon>Bacteroidota</taxon>
        <taxon>Cytophagia</taxon>
        <taxon>Cytophagales</taxon>
        <taxon>Cyclobacteriaceae</taxon>
        <taxon>Algoriphagus</taxon>
    </lineage>
</organism>
<feature type="signal peptide" evidence="2">
    <location>
        <begin position="1"/>
        <end position="23"/>
    </location>
</feature>
<keyword evidence="1" id="KW-0472">Membrane</keyword>
<name>A0A1G6R107_9BACT</name>
<sequence>MRSIVKSLILWFFFLASSGALNAQVLEDLSDGWENRPTGSWFKSNDQISQLVDLSTFPQSNLYLEVPSGTVVFAGEKLWFFAESDTLLLRQVASIAEELDEKELKLTLFKEGIQPKQANIAKILGQQLVESKAPVVAQEVKQRSQNRQEIRDFFTLAMIAILLLMAVYKLAYPYIFGLMLQPRGLLSDEDFSDMGSMQKFFSLDVVFYVFIVNLFLSLLTLMSLSFFRPDLIEMIRERVAVSLIVIWLLGGIGFLMLTIVKFLGIRLIAFLFDLARVEYAHFFYLLRLIVWSGMLVLMVMSYYLFNSFYSMDRVITTLLTGFFWFYLVGVFILFVMMMNRLSFKKYHLFTYLCIAELVPFLVFAKWILGLGQF</sequence>
<dbReference type="InterPro" id="IPR025367">
    <property type="entry name" value="DUF4271"/>
</dbReference>
<feature type="transmembrane region" description="Helical" evidence="1">
    <location>
        <begin position="317"/>
        <end position="336"/>
    </location>
</feature>
<protein>
    <recommendedName>
        <fullName evidence="5">DUF4271 domain-containing protein</fullName>
    </recommendedName>
</protein>
<evidence type="ECO:0000313" key="3">
    <source>
        <dbReference type="EMBL" id="SDC98319.1"/>
    </source>
</evidence>
<accession>A0A1G6R107</accession>
<proteinExistence type="predicted"/>
<evidence type="ECO:0000313" key="4">
    <source>
        <dbReference type="Proteomes" id="UP000199060"/>
    </source>
</evidence>
<dbReference type="STRING" id="686796.SAMN04488104_101132"/>
<keyword evidence="4" id="KW-1185">Reference proteome</keyword>
<dbReference type="RefSeq" id="WP_087938789.1">
    <property type="nucleotide sequence ID" value="NZ_FNAC01000011.1"/>
</dbReference>
<evidence type="ECO:0000256" key="1">
    <source>
        <dbReference type="SAM" id="Phobius"/>
    </source>
</evidence>
<reference evidence="4" key="1">
    <citation type="submission" date="2016-10" db="EMBL/GenBank/DDBJ databases">
        <authorList>
            <person name="Varghese N."/>
            <person name="Submissions S."/>
        </authorList>
    </citation>
    <scope>NUCLEOTIDE SEQUENCE [LARGE SCALE GENOMIC DNA]</scope>
    <source>
        <strain evidence="4">DSM 23095</strain>
    </source>
</reference>
<feature type="transmembrane region" description="Helical" evidence="1">
    <location>
        <begin position="153"/>
        <end position="180"/>
    </location>
</feature>
<dbReference type="Pfam" id="PF14093">
    <property type="entry name" value="DUF4271"/>
    <property type="match status" value="1"/>
</dbReference>
<keyword evidence="1" id="KW-0812">Transmembrane</keyword>
<dbReference type="AlphaFoldDB" id="A0A1G6R107"/>
<feature type="chain" id="PRO_5011792369" description="DUF4271 domain-containing protein" evidence="2">
    <location>
        <begin position="24"/>
        <end position="373"/>
    </location>
</feature>
<feature type="transmembrane region" description="Helical" evidence="1">
    <location>
        <begin position="348"/>
        <end position="368"/>
    </location>
</feature>
<evidence type="ECO:0008006" key="5">
    <source>
        <dbReference type="Google" id="ProtNLM"/>
    </source>
</evidence>
<evidence type="ECO:0000256" key="2">
    <source>
        <dbReference type="SAM" id="SignalP"/>
    </source>
</evidence>
<feature type="transmembrane region" description="Helical" evidence="1">
    <location>
        <begin position="239"/>
        <end position="272"/>
    </location>
</feature>
<dbReference type="Proteomes" id="UP000199060">
    <property type="component" value="Unassembled WGS sequence"/>
</dbReference>
<keyword evidence="1" id="KW-1133">Transmembrane helix</keyword>
<gene>
    <name evidence="3" type="ORF">SAMN04488104_101132</name>
</gene>
<dbReference type="EMBL" id="FNAC01000011">
    <property type="protein sequence ID" value="SDC98319.1"/>
    <property type="molecule type" value="Genomic_DNA"/>
</dbReference>
<feature type="transmembrane region" description="Helical" evidence="1">
    <location>
        <begin position="201"/>
        <end position="227"/>
    </location>
</feature>